<organism evidence="7 8">
    <name type="scientific">Candidatus Kerfeldbacteria bacterium RIFCSPHIGHO2_12_FULL_48_17</name>
    <dbReference type="NCBI Taxonomy" id="1798542"/>
    <lineage>
        <taxon>Bacteria</taxon>
        <taxon>Candidatus Kerfeldiibacteriota</taxon>
    </lineage>
</organism>
<keyword evidence="3 6" id="KW-0812">Transmembrane</keyword>
<keyword evidence="2" id="KW-1003">Cell membrane</keyword>
<evidence type="ECO:0000256" key="6">
    <source>
        <dbReference type="SAM" id="Phobius"/>
    </source>
</evidence>
<feature type="transmembrane region" description="Helical" evidence="6">
    <location>
        <begin position="309"/>
        <end position="333"/>
    </location>
</feature>
<dbReference type="CDD" id="cd13128">
    <property type="entry name" value="MATE_Wzx_like"/>
    <property type="match status" value="1"/>
</dbReference>
<dbReference type="EMBL" id="MHKD01000042">
    <property type="protein sequence ID" value="OGY81713.1"/>
    <property type="molecule type" value="Genomic_DNA"/>
</dbReference>
<keyword evidence="4 6" id="KW-1133">Transmembrane helix</keyword>
<dbReference type="STRING" id="1798542.A3F54_01470"/>
<reference evidence="7 8" key="1">
    <citation type="journal article" date="2016" name="Nat. Commun.">
        <title>Thousands of microbial genomes shed light on interconnected biogeochemical processes in an aquifer system.</title>
        <authorList>
            <person name="Anantharaman K."/>
            <person name="Brown C.T."/>
            <person name="Hug L.A."/>
            <person name="Sharon I."/>
            <person name="Castelle C.J."/>
            <person name="Probst A.J."/>
            <person name="Thomas B.C."/>
            <person name="Singh A."/>
            <person name="Wilkins M.J."/>
            <person name="Karaoz U."/>
            <person name="Brodie E.L."/>
            <person name="Williams K.H."/>
            <person name="Hubbard S.S."/>
            <person name="Banfield J.F."/>
        </authorList>
    </citation>
    <scope>NUCLEOTIDE SEQUENCE [LARGE SCALE GENOMIC DNA]</scope>
</reference>
<proteinExistence type="predicted"/>
<feature type="transmembrane region" description="Helical" evidence="6">
    <location>
        <begin position="27"/>
        <end position="48"/>
    </location>
</feature>
<dbReference type="Proteomes" id="UP000176952">
    <property type="component" value="Unassembled WGS sequence"/>
</dbReference>
<evidence type="ECO:0000256" key="4">
    <source>
        <dbReference type="ARBA" id="ARBA00022989"/>
    </source>
</evidence>
<feature type="transmembrane region" description="Helical" evidence="6">
    <location>
        <begin position="238"/>
        <end position="259"/>
    </location>
</feature>
<name>A0A1G2AXR0_9BACT</name>
<feature type="transmembrane region" description="Helical" evidence="6">
    <location>
        <begin position="279"/>
        <end position="297"/>
    </location>
</feature>
<evidence type="ECO:0000256" key="5">
    <source>
        <dbReference type="ARBA" id="ARBA00023136"/>
    </source>
</evidence>
<feature type="transmembrane region" description="Helical" evidence="6">
    <location>
        <begin position="433"/>
        <end position="454"/>
    </location>
</feature>
<feature type="transmembrane region" description="Helical" evidence="6">
    <location>
        <begin position="345"/>
        <end position="364"/>
    </location>
</feature>
<feature type="transmembrane region" description="Helical" evidence="6">
    <location>
        <begin position="69"/>
        <end position="89"/>
    </location>
</feature>
<dbReference type="GO" id="GO:0005886">
    <property type="term" value="C:plasma membrane"/>
    <property type="evidence" value="ECO:0007669"/>
    <property type="project" value="UniProtKB-SubCell"/>
</dbReference>
<feature type="transmembrane region" description="Helical" evidence="6">
    <location>
        <begin position="101"/>
        <end position="122"/>
    </location>
</feature>
<evidence type="ECO:0000313" key="7">
    <source>
        <dbReference type="EMBL" id="OGY81713.1"/>
    </source>
</evidence>
<dbReference type="AlphaFoldDB" id="A0A1G2AXR0"/>
<comment type="caution">
    <text evidence="7">The sequence shown here is derived from an EMBL/GenBank/DDBJ whole genome shotgun (WGS) entry which is preliminary data.</text>
</comment>
<keyword evidence="5 6" id="KW-0472">Membrane</keyword>
<feature type="transmembrane region" description="Helical" evidence="6">
    <location>
        <begin position="158"/>
        <end position="180"/>
    </location>
</feature>
<dbReference type="InterPro" id="IPR002797">
    <property type="entry name" value="Polysacc_synth"/>
</dbReference>
<feature type="transmembrane region" description="Helical" evidence="6">
    <location>
        <begin position="370"/>
        <end position="394"/>
    </location>
</feature>
<dbReference type="PANTHER" id="PTHR30250">
    <property type="entry name" value="PST FAMILY PREDICTED COLANIC ACID TRANSPORTER"/>
    <property type="match status" value="1"/>
</dbReference>
<dbReference type="Pfam" id="PF01943">
    <property type="entry name" value="Polysacc_synt"/>
    <property type="match status" value="1"/>
</dbReference>
<sequence length="472" mass="52981">MVQKILSFFYFAFIAQSIGHGNLGKYAFALTFTSIFVIFMDFGLGPILTREGAKDETTLELNLRRMVGLKILLVIGALIALFVSLQIYTTFVHLPPDTLQLSYLASGIIVLDTFAFTFYSIFRAKQRLLYEAIGIIVYQFVIVGAGMAVLLMRLPLHFLIGAILLGSVFQFSYSLFLVIFKAHLRVAPLFAWSQFRRMLKISAPFALAGIFFRLNGSIDTVMIQAYTTEDHVGWYQVAFKLTMALTVLPGAFATSFFPAMSHHLIHAREKVAPVFEQSMFYLTLVSIPITSGVLVLAERFVVSVYGPVFAASGLALQIFMVSLVFLFLNYPVGNFLNAANLQTRNTVNMGIALLINVVVNFFLIPQYHFIGASIAALISTIVLLFLGLPLVYRVQSFNIRYLVAKFIKIFAAGVFMALILYFIEPYFTEKWHLVVLILISAVVYSLSLFLFGALTRQEMGDFLRVFLRKKAL</sequence>
<feature type="transmembrane region" description="Helical" evidence="6">
    <location>
        <begin position="201"/>
        <end position="218"/>
    </location>
</feature>
<evidence type="ECO:0000313" key="8">
    <source>
        <dbReference type="Proteomes" id="UP000176952"/>
    </source>
</evidence>
<evidence type="ECO:0000256" key="1">
    <source>
        <dbReference type="ARBA" id="ARBA00004651"/>
    </source>
</evidence>
<protein>
    <submittedName>
        <fullName evidence="7">Uncharacterized protein</fullName>
    </submittedName>
</protein>
<comment type="subcellular location">
    <subcellularLocation>
        <location evidence="1">Cell membrane</location>
        <topology evidence="1">Multi-pass membrane protein</topology>
    </subcellularLocation>
</comment>
<feature type="transmembrane region" description="Helical" evidence="6">
    <location>
        <begin position="406"/>
        <end position="427"/>
    </location>
</feature>
<evidence type="ECO:0000256" key="2">
    <source>
        <dbReference type="ARBA" id="ARBA00022475"/>
    </source>
</evidence>
<feature type="transmembrane region" description="Helical" evidence="6">
    <location>
        <begin position="129"/>
        <end position="152"/>
    </location>
</feature>
<dbReference type="InterPro" id="IPR050833">
    <property type="entry name" value="Poly_Biosynth_Transport"/>
</dbReference>
<evidence type="ECO:0000256" key="3">
    <source>
        <dbReference type="ARBA" id="ARBA00022692"/>
    </source>
</evidence>
<accession>A0A1G2AXR0</accession>
<dbReference type="PANTHER" id="PTHR30250:SF11">
    <property type="entry name" value="O-ANTIGEN TRANSPORTER-RELATED"/>
    <property type="match status" value="1"/>
</dbReference>
<gene>
    <name evidence="7" type="ORF">A3F54_01470</name>
</gene>